<reference evidence="1" key="1">
    <citation type="submission" date="2022-06" db="EMBL/GenBank/DDBJ databases">
        <authorList>
            <person name="Legras J.-L."/>
            <person name="Devillers H."/>
            <person name="Grondin C."/>
        </authorList>
    </citation>
    <scope>NUCLEOTIDE SEQUENCE</scope>
    <source>
        <strain evidence="1">CLIB 1444</strain>
    </source>
</reference>
<sequence>MIEEGLKRSPFQSQEDYNLSNTTPELLKFQLQEEHKSKIKELEDNEDSGIINESNYSLYLQNKLDEGDISIEEISSLLSDSSNEDEDKPNYLNLKILIENSAFENSKLSKTSILSIKSLNHLKSSIEEKTNLKDYYTSKLTISKKFLSLKDMNDEDLIKVLKSINLLNDKIFHLNDEINDLTDKLTNHNLSCLLLGYIEDVKLNNVNYSTSNETMSIFDKFIGYIASISVERHINLPQPPDNESLDDKFNWLKNCIDVLLNNNHDVNDETNLTIPTNANTPSKDYSFNDSLMSLSPIKGPISHSNNSSTNEQMKIINEYKTALNDLRFSHQYLIKEFEYSRENSMKIIQDYRKKNSLLEKQLSQKATNSNDTDKDQEISKLKKQLNSLKIDKLSEIESGSMSNGILRKEFKKIVSDIQDQYEIELNHERMLRKKLEDEIDN</sequence>
<accession>A0ACA9Y4K9</accession>
<keyword evidence="2" id="KW-1185">Reference proteome</keyword>
<comment type="caution">
    <text evidence="1">The sequence shown here is derived from an EMBL/GenBank/DDBJ whole genome shotgun (WGS) entry which is preliminary data.</text>
</comment>
<proteinExistence type="predicted"/>
<organism evidence="1 2">
    <name type="scientific">[Candida] jaroonii</name>
    <dbReference type="NCBI Taxonomy" id="467808"/>
    <lineage>
        <taxon>Eukaryota</taxon>
        <taxon>Fungi</taxon>
        <taxon>Dikarya</taxon>
        <taxon>Ascomycota</taxon>
        <taxon>Saccharomycotina</taxon>
        <taxon>Pichiomycetes</taxon>
        <taxon>Debaryomycetaceae</taxon>
        <taxon>Yamadazyma</taxon>
    </lineage>
</organism>
<evidence type="ECO:0000313" key="2">
    <source>
        <dbReference type="Proteomes" id="UP001152531"/>
    </source>
</evidence>
<protein>
    <submittedName>
        <fullName evidence="1">Uncharacterized protein</fullName>
    </submittedName>
</protein>
<dbReference type="EMBL" id="CALSDN010000003">
    <property type="protein sequence ID" value="CAH6719932.1"/>
    <property type="molecule type" value="Genomic_DNA"/>
</dbReference>
<evidence type="ECO:0000313" key="1">
    <source>
        <dbReference type="EMBL" id="CAH6719932.1"/>
    </source>
</evidence>
<gene>
    <name evidence="1" type="ORF">CLIB1444_03S00694</name>
</gene>
<dbReference type="Proteomes" id="UP001152531">
    <property type="component" value="Unassembled WGS sequence"/>
</dbReference>
<name>A0ACA9Y4K9_9ASCO</name>